<feature type="region of interest" description="Disordered" evidence="1">
    <location>
        <begin position="1"/>
        <end position="182"/>
    </location>
</feature>
<feature type="region of interest" description="Disordered" evidence="1">
    <location>
        <begin position="196"/>
        <end position="215"/>
    </location>
</feature>
<dbReference type="OrthoDB" id="3365399at2759"/>
<feature type="region of interest" description="Disordered" evidence="1">
    <location>
        <begin position="334"/>
        <end position="370"/>
    </location>
</feature>
<dbReference type="CDD" id="cd17080">
    <property type="entry name" value="Ubl_SLD2_Esc2_like"/>
    <property type="match status" value="1"/>
</dbReference>
<evidence type="ECO:0000313" key="4">
    <source>
        <dbReference type="Proteomes" id="UP000308549"/>
    </source>
</evidence>
<accession>A0A4U0TVD4</accession>
<feature type="compositionally biased region" description="Polar residues" evidence="1">
    <location>
        <begin position="20"/>
        <end position="30"/>
    </location>
</feature>
<proteinExistence type="predicted"/>
<keyword evidence="4" id="KW-1185">Reference proteome</keyword>
<evidence type="ECO:0000313" key="3">
    <source>
        <dbReference type="EMBL" id="TKA26323.1"/>
    </source>
</evidence>
<dbReference type="InterPro" id="IPR022617">
    <property type="entry name" value="Rad60/SUMO-like_dom"/>
</dbReference>
<dbReference type="Pfam" id="PF11976">
    <property type="entry name" value="Rad60-SLD"/>
    <property type="match status" value="1"/>
</dbReference>
<evidence type="ECO:0000259" key="2">
    <source>
        <dbReference type="Pfam" id="PF11976"/>
    </source>
</evidence>
<feature type="compositionally biased region" description="Basic and acidic residues" evidence="1">
    <location>
        <begin position="43"/>
        <end position="66"/>
    </location>
</feature>
<reference evidence="3 4" key="1">
    <citation type="submission" date="2017-03" db="EMBL/GenBank/DDBJ databases">
        <title>Genomes of endolithic fungi from Antarctica.</title>
        <authorList>
            <person name="Coleine C."/>
            <person name="Masonjones S."/>
            <person name="Stajich J.E."/>
        </authorList>
    </citation>
    <scope>NUCLEOTIDE SEQUENCE [LARGE SCALE GENOMIC DNA]</scope>
    <source>
        <strain evidence="3 4">CCFEE 6315</strain>
    </source>
</reference>
<dbReference type="EMBL" id="NAJL01000029">
    <property type="protein sequence ID" value="TKA26323.1"/>
    <property type="molecule type" value="Genomic_DNA"/>
</dbReference>
<organism evidence="3 4">
    <name type="scientific">Salinomyces thailandicus</name>
    <dbReference type="NCBI Taxonomy" id="706561"/>
    <lineage>
        <taxon>Eukaryota</taxon>
        <taxon>Fungi</taxon>
        <taxon>Dikarya</taxon>
        <taxon>Ascomycota</taxon>
        <taxon>Pezizomycotina</taxon>
        <taxon>Dothideomycetes</taxon>
        <taxon>Dothideomycetidae</taxon>
        <taxon>Mycosphaerellales</taxon>
        <taxon>Teratosphaeriaceae</taxon>
        <taxon>Salinomyces</taxon>
    </lineage>
</organism>
<dbReference type="AlphaFoldDB" id="A0A4U0TVD4"/>
<feature type="domain" description="Rad60/SUMO-like" evidence="2">
    <location>
        <begin position="377"/>
        <end position="449"/>
    </location>
</feature>
<feature type="compositionally biased region" description="Acidic residues" evidence="1">
    <location>
        <begin position="355"/>
        <end position="366"/>
    </location>
</feature>
<gene>
    <name evidence="3" type="ORF">B0A50_05102</name>
</gene>
<dbReference type="InterPro" id="IPR029071">
    <property type="entry name" value="Ubiquitin-like_domsf"/>
</dbReference>
<dbReference type="Gene3D" id="3.10.20.90">
    <property type="entry name" value="Phosphatidylinositol 3-kinase Catalytic Subunit, Chain A, domain 1"/>
    <property type="match status" value="1"/>
</dbReference>
<comment type="caution">
    <text evidence="3">The sequence shown here is derived from an EMBL/GenBank/DDBJ whole genome shotgun (WGS) entry which is preliminary data.</text>
</comment>
<feature type="compositionally biased region" description="Basic and acidic residues" evidence="1">
    <location>
        <begin position="334"/>
        <end position="354"/>
    </location>
</feature>
<dbReference type="SUPFAM" id="SSF54236">
    <property type="entry name" value="Ubiquitin-like"/>
    <property type="match status" value="1"/>
</dbReference>
<evidence type="ECO:0000256" key="1">
    <source>
        <dbReference type="SAM" id="MobiDB-lite"/>
    </source>
</evidence>
<feature type="compositionally biased region" description="Basic and acidic residues" evidence="1">
    <location>
        <begin position="135"/>
        <end position="146"/>
    </location>
</feature>
<name>A0A4U0TVD4_9PEZI</name>
<dbReference type="Proteomes" id="UP000308549">
    <property type="component" value="Unassembled WGS sequence"/>
</dbReference>
<protein>
    <recommendedName>
        <fullName evidence="2">Rad60/SUMO-like domain-containing protein</fullName>
    </recommendedName>
</protein>
<sequence length="450" mass="51570">MSLFKRPAWAQVQPKEDTEQSLFNHASQSHEAIVAEQHRKKQERAEKQRAKQERKERRSSSKRRIEESEDEDEDESSRKKPKTAPNRRITLQEGEDLLSSVGLTPAVTARKGDSQVDDQDAEEDIVRRKSPRLKRTADRVHQDYVEKPPAAAVVALSDSEDQQEPQPRHAQAPAEPLDPESDDEFAELRARAREKRLKVENAKKSQTPDVQVGHDTADTGCTGQSPPVLIDEPPVKILVWSQLPNTKPLIVYRKLGQRLQEIRTAWCRKQEFSAELTREVFLIHRMRRLYDVTTCRSIGLYVDDNGEIAVKGGERKEDAQVHLEAVTEEIFDKKKAEKAQEERDREKLLSREEDGNADLETSEAQEEAAAKKDEPLIRIMLRAKNIQQPYKLKVKPTTLFSKIIGVTRVHFQVGEQQQLWLEFDGERLDPDETVESADISDMDYVDVHIA</sequence>